<organism evidence="1 2">
    <name type="scientific">Pseudomonas violetae</name>
    <dbReference type="NCBI Taxonomy" id="2915813"/>
    <lineage>
        <taxon>Bacteria</taxon>
        <taxon>Pseudomonadati</taxon>
        <taxon>Pseudomonadota</taxon>
        <taxon>Gammaproteobacteria</taxon>
        <taxon>Pseudomonadales</taxon>
        <taxon>Pseudomonadaceae</taxon>
        <taxon>Pseudomonas</taxon>
    </lineage>
</organism>
<dbReference type="EMBL" id="JAKNRW010000001">
    <property type="protein sequence ID" value="MCK1788688.1"/>
    <property type="molecule type" value="Genomic_DNA"/>
</dbReference>
<name>A0ABT0ESH5_9PSED</name>
<comment type="caution">
    <text evidence="1">The sequence shown here is derived from an EMBL/GenBank/DDBJ whole genome shotgun (WGS) entry which is preliminary data.</text>
</comment>
<keyword evidence="2" id="KW-1185">Reference proteome</keyword>
<gene>
    <name evidence="1" type="ORF">L9059_00475</name>
</gene>
<dbReference type="RefSeq" id="WP_247285641.1">
    <property type="nucleotide sequence ID" value="NZ_JAKNRW010000001.1"/>
</dbReference>
<dbReference type="Proteomes" id="UP001299876">
    <property type="component" value="Unassembled WGS sequence"/>
</dbReference>
<sequence length="272" mass="30049">MFYLVNTKGSFLVGYVPAGERTVLMFEGQVIQGIPKITKRLEKAARSTDDAWEFLCETVMEARADGYLDKHVDTSHLQVPPDLHQDEFPLALRGVYARVKSCSYDQFAAGLARLLAVHDAVSDAGVDVKIGTEGKSVELSVRGAHIRFGFVPDGLWGTMATKGKELCEERGMMGDNFLLPDGRGMLHLLHRETILDLYVRAFLDGSVKAGAVIELTSDHSWKFVAGNPFLTADVRDLQWYQDTPALHGRALKLDQMIPVSTAQAANALDFYC</sequence>
<accession>A0ABT0ESH5</accession>
<evidence type="ECO:0000313" key="1">
    <source>
        <dbReference type="EMBL" id="MCK1788688.1"/>
    </source>
</evidence>
<reference evidence="1 2" key="1">
    <citation type="submission" date="2022-02" db="EMBL/GenBank/DDBJ databases">
        <title>Comparative genomics of the first Antarctic Pseudomonas spp. capable of biotransforming 2,4,6-Trinitrotoluene.</title>
        <authorList>
            <person name="Cabrera M.A."/>
            <person name="Marquez S.L."/>
            <person name="Perez-Donoso J.M."/>
        </authorList>
    </citation>
    <scope>NUCLEOTIDE SEQUENCE [LARGE SCALE GENOMIC DNA]</scope>
    <source>
        <strain evidence="1 2">TNT19</strain>
    </source>
</reference>
<protein>
    <submittedName>
        <fullName evidence="1">Uncharacterized protein</fullName>
    </submittedName>
</protein>
<proteinExistence type="predicted"/>
<evidence type="ECO:0000313" key="2">
    <source>
        <dbReference type="Proteomes" id="UP001299876"/>
    </source>
</evidence>